<dbReference type="InterPro" id="IPR017946">
    <property type="entry name" value="PLC-like_Pdiesterase_TIM-brl"/>
</dbReference>
<dbReference type="InterPro" id="IPR030395">
    <property type="entry name" value="GP_PDE_dom"/>
</dbReference>
<protein>
    <submittedName>
        <fullName evidence="2">Glycerophosphodiester phosphodiesterase</fullName>
    </submittedName>
</protein>
<evidence type="ECO:0000313" key="3">
    <source>
        <dbReference type="Proteomes" id="UP001165287"/>
    </source>
</evidence>
<dbReference type="PANTHER" id="PTHR46211:SF7">
    <property type="entry name" value="GLYCEROPHOSPHODIESTER PHOSPHODIESTERASE"/>
    <property type="match status" value="1"/>
</dbReference>
<dbReference type="Gene3D" id="3.20.20.190">
    <property type="entry name" value="Phosphatidylinositol (PI) phosphodiesterase"/>
    <property type="match status" value="1"/>
</dbReference>
<keyword evidence="3" id="KW-1185">Reference proteome</keyword>
<accession>A0ABS7UM94</accession>
<gene>
    <name evidence="2" type="ORF">K9V48_03295</name>
</gene>
<proteinExistence type="predicted"/>
<name>A0ABS7UM94_9BACI</name>
<dbReference type="EMBL" id="JAIQUM010000004">
    <property type="protein sequence ID" value="MBZ5749291.1"/>
    <property type="molecule type" value="Genomic_DNA"/>
</dbReference>
<organism evidence="2 3">
    <name type="scientific">Metabacillus rhizolycopersici</name>
    <dbReference type="NCBI Taxonomy" id="2875709"/>
    <lineage>
        <taxon>Bacteria</taxon>
        <taxon>Bacillati</taxon>
        <taxon>Bacillota</taxon>
        <taxon>Bacilli</taxon>
        <taxon>Bacillales</taxon>
        <taxon>Bacillaceae</taxon>
        <taxon>Metabacillus</taxon>
    </lineage>
</organism>
<dbReference type="Proteomes" id="UP001165287">
    <property type="component" value="Unassembled WGS sequence"/>
</dbReference>
<reference evidence="2" key="1">
    <citation type="submission" date="2024-05" db="EMBL/GenBank/DDBJ databases">
        <title>Metabacillus sp. nov., isolated from the rhizosphere soil of tomato plants.</title>
        <authorList>
            <person name="Ma R."/>
        </authorList>
    </citation>
    <scope>NUCLEOTIDE SEQUENCE</scope>
    <source>
        <strain evidence="2">DBTR6</strain>
    </source>
</reference>
<dbReference type="RefSeq" id="WP_224136900.1">
    <property type="nucleotide sequence ID" value="NZ_JAIQUM010000004.1"/>
</dbReference>
<dbReference type="Pfam" id="PF03009">
    <property type="entry name" value="GDPD"/>
    <property type="match status" value="1"/>
</dbReference>
<dbReference type="PANTHER" id="PTHR46211">
    <property type="entry name" value="GLYCEROPHOSPHORYL DIESTER PHOSPHODIESTERASE"/>
    <property type="match status" value="1"/>
</dbReference>
<feature type="domain" description="GP-PDE" evidence="1">
    <location>
        <begin position="30"/>
        <end position="269"/>
    </location>
</feature>
<evidence type="ECO:0000259" key="1">
    <source>
        <dbReference type="PROSITE" id="PS51704"/>
    </source>
</evidence>
<comment type="caution">
    <text evidence="2">The sequence shown here is derived from an EMBL/GenBank/DDBJ whole genome shotgun (WGS) entry which is preliminary data.</text>
</comment>
<sequence length="269" mass="30789">MLVKSMLRNVQQLYKKRGLFKKANLNKPSILVVAHRGASGYAPENTMVAFKKALELKADFIELDVQMTNDNVLVVIHDSNVARTTNGTGEVREFSYKELKMLDTGLWFNRKFSGQRIPTLQEVITEFRGKMGLLIEIKNPDLYPTIAESLASELKKNNLDCPRNDEVIVQSFDFELLQRFHQIVPNVPLGLLVKYRVHGISNVQLREWSSLVRYINPNKALITKGLVKRIHSYKLKVIPYTVRDKKSIKGLIDAKVDGVVTDYPDYLKE</sequence>
<dbReference type="SUPFAM" id="SSF51695">
    <property type="entry name" value="PLC-like phosphodiesterases"/>
    <property type="match status" value="1"/>
</dbReference>
<evidence type="ECO:0000313" key="2">
    <source>
        <dbReference type="EMBL" id="MBZ5749291.1"/>
    </source>
</evidence>
<dbReference type="PROSITE" id="PS51704">
    <property type="entry name" value="GP_PDE"/>
    <property type="match status" value="1"/>
</dbReference>